<evidence type="ECO:0000313" key="3">
    <source>
        <dbReference type="Proteomes" id="UP000299102"/>
    </source>
</evidence>
<sequence length="338" mass="37715">MRSFAVPVKGAPQSLKGPVKYFLRSQSGNRASVRSKTDGFPLYRRPSGGARAVDSSGPRRDRARTSGIRVRLLHEGKFNACTFFIELALTQVPVVGDVNETVHPSHFLMSDELSHRPEHPLVINFQPASPDDGSSARAGVGGGRHGHARRAPAPPPDLCWWTKTGDRRASQGLYLEGGAVRYVVARDDVCGGTFDYVTRSFFERAIVLFKIVFLVSHIRCRSPHSLSLSAFPRKTPQGSTTRRWYARFSRGERSSPDKNYSEVLAGGGGSTIQSQKIIVDSEEWQKFASTRTPNRAARLFDSKLIIIPDERTTHRRHCTIKYQLYGSTVKIKNKYAER</sequence>
<feature type="region of interest" description="Disordered" evidence="1">
    <location>
        <begin position="124"/>
        <end position="152"/>
    </location>
</feature>
<proteinExistence type="predicted"/>
<reference evidence="2 3" key="1">
    <citation type="journal article" date="2019" name="Commun. Biol.">
        <title>The bagworm genome reveals a unique fibroin gene that provides high tensile strength.</title>
        <authorList>
            <person name="Kono N."/>
            <person name="Nakamura H."/>
            <person name="Ohtoshi R."/>
            <person name="Tomita M."/>
            <person name="Numata K."/>
            <person name="Arakawa K."/>
        </authorList>
    </citation>
    <scope>NUCLEOTIDE SEQUENCE [LARGE SCALE GENOMIC DNA]</scope>
</reference>
<evidence type="ECO:0000313" key="2">
    <source>
        <dbReference type="EMBL" id="GBP45107.1"/>
    </source>
</evidence>
<name>A0A4C1W4U9_EUMVA</name>
<keyword evidence="3" id="KW-1185">Reference proteome</keyword>
<feature type="region of interest" description="Disordered" evidence="1">
    <location>
        <begin position="32"/>
        <end position="64"/>
    </location>
</feature>
<evidence type="ECO:0000256" key="1">
    <source>
        <dbReference type="SAM" id="MobiDB-lite"/>
    </source>
</evidence>
<dbReference type="EMBL" id="BGZK01000464">
    <property type="protein sequence ID" value="GBP45107.1"/>
    <property type="molecule type" value="Genomic_DNA"/>
</dbReference>
<organism evidence="2 3">
    <name type="scientific">Eumeta variegata</name>
    <name type="common">Bagworm moth</name>
    <name type="synonym">Eumeta japonica</name>
    <dbReference type="NCBI Taxonomy" id="151549"/>
    <lineage>
        <taxon>Eukaryota</taxon>
        <taxon>Metazoa</taxon>
        <taxon>Ecdysozoa</taxon>
        <taxon>Arthropoda</taxon>
        <taxon>Hexapoda</taxon>
        <taxon>Insecta</taxon>
        <taxon>Pterygota</taxon>
        <taxon>Neoptera</taxon>
        <taxon>Endopterygota</taxon>
        <taxon>Lepidoptera</taxon>
        <taxon>Glossata</taxon>
        <taxon>Ditrysia</taxon>
        <taxon>Tineoidea</taxon>
        <taxon>Psychidae</taxon>
        <taxon>Oiketicinae</taxon>
        <taxon>Eumeta</taxon>
    </lineage>
</organism>
<dbReference type="Proteomes" id="UP000299102">
    <property type="component" value="Unassembled WGS sequence"/>
</dbReference>
<accession>A0A4C1W4U9</accession>
<protein>
    <submittedName>
        <fullName evidence="2">Uncharacterized protein</fullName>
    </submittedName>
</protein>
<gene>
    <name evidence="2" type="ORF">EVAR_33212_1</name>
</gene>
<comment type="caution">
    <text evidence="2">The sequence shown here is derived from an EMBL/GenBank/DDBJ whole genome shotgun (WGS) entry which is preliminary data.</text>
</comment>
<dbReference type="AlphaFoldDB" id="A0A4C1W4U9"/>